<organism evidence="1 2">
    <name type="scientific">Candidatus Thiodiazotropha taylori</name>
    <dbReference type="NCBI Taxonomy" id="2792791"/>
    <lineage>
        <taxon>Bacteria</taxon>
        <taxon>Pseudomonadati</taxon>
        <taxon>Pseudomonadota</taxon>
        <taxon>Gammaproteobacteria</taxon>
        <taxon>Chromatiales</taxon>
        <taxon>Sedimenticolaceae</taxon>
        <taxon>Candidatus Thiodiazotropha</taxon>
    </lineage>
</organism>
<accession>A0A9E4T1X1</accession>
<sequence>MSFEPKLEREYQIDFVRPGDDQQHHYIKTKSIEDAEAELKLMRKLPKFDGCDIRIAEIETTVRWMKYS</sequence>
<evidence type="ECO:0000313" key="2">
    <source>
        <dbReference type="Proteomes" id="UP000886667"/>
    </source>
</evidence>
<proteinExistence type="predicted"/>
<name>A0A9E4T1X1_9GAMM</name>
<reference evidence="1" key="1">
    <citation type="journal article" date="2021" name="Proc. Natl. Acad. Sci. U.S.A.">
        <title>Global biogeography of chemosynthetic symbionts reveals both localized and globally distributed symbiont groups. .</title>
        <authorList>
            <person name="Osvatic J.T."/>
            <person name="Wilkins L.G.E."/>
            <person name="Leibrecht L."/>
            <person name="Leray M."/>
            <person name="Zauner S."/>
            <person name="Polzin J."/>
            <person name="Camacho Y."/>
            <person name="Gros O."/>
            <person name="van Gils J.A."/>
            <person name="Eisen J.A."/>
            <person name="Petersen J.M."/>
            <person name="Yuen B."/>
        </authorList>
    </citation>
    <scope>NUCLEOTIDE SEQUENCE</scope>
    <source>
        <strain evidence="1">MAGclacostrist064TRANS</strain>
    </source>
</reference>
<comment type="caution">
    <text evidence="1">The sequence shown here is derived from an EMBL/GenBank/DDBJ whole genome shotgun (WGS) entry which is preliminary data.</text>
</comment>
<dbReference type="AlphaFoldDB" id="A0A9E4T1X1"/>
<dbReference type="EMBL" id="JAEPCM010000606">
    <property type="protein sequence ID" value="MCG7948060.1"/>
    <property type="molecule type" value="Genomic_DNA"/>
</dbReference>
<dbReference type="Proteomes" id="UP000886667">
    <property type="component" value="Unassembled WGS sequence"/>
</dbReference>
<gene>
    <name evidence="1" type="ORF">JAZ07_17080</name>
</gene>
<protein>
    <submittedName>
        <fullName evidence="1">Uncharacterized protein</fullName>
    </submittedName>
</protein>
<evidence type="ECO:0000313" key="1">
    <source>
        <dbReference type="EMBL" id="MCG7948060.1"/>
    </source>
</evidence>